<dbReference type="EMBL" id="GEZM01068213">
    <property type="protein sequence ID" value="JAV67093.1"/>
    <property type="molecule type" value="Transcribed_RNA"/>
</dbReference>
<sequence>MFNSRGLGMVVCHAAVSRALATTSTGIKSAVKRGSQMPLLSAPRPNSITTPATPVTLSIQPGNGSRHDGETTKTGLVTHKYSPKRYVPMDGRRIAVAGNEPSDFAMHFSPSCFENV</sequence>
<feature type="signal peptide" evidence="2">
    <location>
        <begin position="1"/>
        <end position="21"/>
    </location>
</feature>
<evidence type="ECO:0000256" key="2">
    <source>
        <dbReference type="SAM" id="SignalP"/>
    </source>
</evidence>
<proteinExistence type="predicted"/>
<keyword evidence="2" id="KW-0732">Signal</keyword>
<name>A0A1Y1L0A9_PHOPY</name>
<evidence type="ECO:0000313" key="3">
    <source>
        <dbReference type="EMBL" id="JAV67093.1"/>
    </source>
</evidence>
<accession>A0A1Y1L0A9</accession>
<dbReference type="AlphaFoldDB" id="A0A1Y1L0A9"/>
<feature type="compositionally biased region" description="Polar residues" evidence="1">
    <location>
        <begin position="44"/>
        <end position="63"/>
    </location>
</feature>
<feature type="chain" id="PRO_5011907313" evidence="2">
    <location>
        <begin position="22"/>
        <end position="116"/>
    </location>
</feature>
<reference evidence="3" key="1">
    <citation type="journal article" date="2016" name="Sci. Rep.">
        <title>Molecular characterization of firefly nuptial gifts: a multi-omics approach sheds light on postcopulatory sexual selection.</title>
        <authorList>
            <person name="Al-Wathiqui N."/>
            <person name="Fallon T.R."/>
            <person name="South A."/>
            <person name="Weng J.K."/>
            <person name="Lewis S.M."/>
        </authorList>
    </citation>
    <scope>NUCLEOTIDE SEQUENCE</scope>
</reference>
<feature type="region of interest" description="Disordered" evidence="1">
    <location>
        <begin position="32"/>
        <end position="75"/>
    </location>
</feature>
<dbReference type="EMBL" id="GEZM01068214">
    <property type="protein sequence ID" value="JAV67087.1"/>
    <property type="molecule type" value="Transcribed_RNA"/>
</dbReference>
<protein>
    <submittedName>
        <fullName evidence="3">Uncharacterized protein</fullName>
    </submittedName>
</protein>
<organism evidence="3">
    <name type="scientific">Photinus pyralis</name>
    <name type="common">Common eastern firefly</name>
    <name type="synonym">Lampyris pyralis</name>
    <dbReference type="NCBI Taxonomy" id="7054"/>
    <lineage>
        <taxon>Eukaryota</taxon>
        <taxon>Metazoa</taxon>
        <taxon>Ecdysozoa</taxon>
        <taxon>Arthropoda</taxon>
        <taxon>Hexapoda</taxon>
        <taxon>Insecta</taxon>
        <taxon>Pterygota</taxon>
        <taxon>Neoptera</taxon>
        <taxon>Endopterygota</taxon>
        <taxon>Coleoptera</taxon>
        <taxon>Polyphaga</taxon>
        <taxon>Elateriformia</taxon>
        <taxon>Elateroidea</taxon>
        <taxon>Lampyridae</taxon>
        <taxon>Lampyrinae</taxon>
        <taxon>Photinus</taxon>
    </lineage>
</organism>
<evidence type="ECO:0000256" key="1">
    <source>
        <dbReference type="SAM" id="MobiDB-lite"/>
    </source>
</evidence>